<evidence type="ECO:0000256" key="1">
    <source>
        <dbReference type="SAM" id="Phobius"/>
    </source>
</evidence>
<dbReference type="CDD" id="cd01949">
    <property type="entry name" value="GGDEF"/>
    <property type="match status" value="1"/>
</dbReference>
<keyword evidence="1" id="KW-1133">Transmembrane helix</keyword>
<gene>
    <name evidence="4" type="ORF">BTR14_22685</name>
</gene>
<dbReference type="CDD" id="cd01948">
    <property type="entry name" value="EAL"/>
    <property type="match status" value="1"/>
</dbReference>
<dbReference type="InterPro" id="IPR035919">
    <property type="entry name" value="EAL_sf"/>
</dbReference>
<feature type="transmembrane region" description="Helical" evidence="1">
    <location>
        <begin position="126"/>
        <end position="145"/>
    </location>
</feature>
<dbReference type="Pfam" id="PF00563">
    <property type="entry name" value="EAL"/>
    <property type="match status" value="1"/>
</dbReference>
<evidence type="ECO:0000259" key="3">
    <source>
        <dbReference type="PROSITE" id="PS50887"/>
    </source>
</evidence>
<dbReference type="InterPro" id="IPR000160">
    <property type="entry name" value="GGDEF_dom"/>
</dbReference>
<dbReference type="InterPro" id="IPR050706">
    <property type="entry name" value="Cyclic-di-GMP_PDE-like"/>
</dbReference>
<dbReference type="PROSITE" id="PS50887">
    <property type="entry name" value="GGDEF"/>
    <property type="match status" value="1"/>
</dbReference>
<dbReference type="Gene3D" id="3.30.70.270">
    <property type="match status" value="1"/>
</dbReference>
<protein>
    <submittedName>
        <fullName evidence="4">Uncharacterized protein</fullName>
    </submittedName>
</protein>
<sequence length="679" mass="73697">MTASALNEAIVLDKLRAVRKTVAISIPVNMLLGVAALAVAIHAGNGAAGALWFSFSLAINITRLLFCRYPIGNDRREPGEATGARASRRALSVGRHLTLHCVFAFLSGFAWALIPFLCDGYTTPETVFYLAVVCGITAGAVTHGFAYAVIPIVFITPPLVSLIGCLLYSGGYDRNWLAATVLLYLLALIRGSRVGEELVDNQSRLKNEATFLSRSLETANHRITLFARDMRERATHDDLTGLLNRRGFAEVLVSRGQTGQETLSEGAARRDEHVAGRHFLLLFDLDGFKTINDAFGHKTGDMILVEVAGRLRAYLPADTPLARLGGDEFAALVDLPAGDAGPEAIAKDLIAAIAAPFARLPAGRIGVSIGICECDDDNLDTLLVAADVALYAAKNTGRNRFRIFDEALRRRAQMTRDIERDLAAAMAQQALTMWYQPIMAENGTRVDTLEALVRWQHPAHGFIPPMELVAVSALSGLSGDLLRYILREITKMVALLRQNGFDDVRVAMNVSPREMTQMAVDELVISEFKALGLPLSMLEIEITEEVAIDPAAVKDKLDRLTQAGVRLAIDDFGTGYSSLSALQSLPIHRVKIDRALIHGIAASPERQALVDAVLHVSKSFGFEVVGEGVETPEDQATLEELGCPLMQGYALSRPRPREEIVGWMESGRKAGPANEELAP</sequence>
<feature type="domain" description="GGDEF" evidence="3">
    <location>
        <begin position="276"/>
        <end position="406"/>
    </location>
</feature>
<dbReference type="RefSeq" id="WP_081177829.1">
    <property type="nucleotide sequence ID" value="NZ_MSPX01000042.1"/>
</dbReference>
<evidence type="ECO:0000313" key="5">
    <source>
        <dbReference type="Proteomes" id="UP000192652"/>
    </source>
</evidence>
<keyword evidence="1" id="KW-0472">Membrane</keyword>
<feature type="transmembrane region" description="Helical" evidence="1">
    <location>
        <begin position="47"/>
        <end position="66"/>
    </location>
</feature>
<dbReference type="PANTHER" id="PTHR33121:SF70">
    <property type="entry name" value="SIGNALING PROTEIN YKOW"/>
    <property type="match status" value="1"/>
</dbReference>
<dbReference type="EMBL" id="MSPX01000042">
    <property type="protein sequence ID" value="OQP83209.1"/>
    <property type="molecule type" value="Genomic_DNA"/>
</dbReference>
<evidence type="ECO:0000259" key="2">
    <source>
        <dbReference type="PROSITE" id="PS50883"/>
    </source>
</evidence>
<dbReference type="SUPFAM" id="SSF141868">
    <property type="entry name" value="EAL domain-like"/>
    <property type="match status" value="1"/>
</dbReference>
<feature type="domain" description="EAL" evidence="2">
    <location>
        <begin position="415"/>
        <end position="668"/>
    </location>
</feature>
<organism evidence="4 5">
    <name type="scientific">Xaviernesmea rhizosphaerae</name>
    <dbReference type="NCBI Taxonomy" id="1672749"/>
    <lineage>
        <taxon>Bacteria</taxon>
        <taxon>Pseudomonadati</taxon>
        <taxon>Pseudomonadota</taxon>
        <taxon>Alphaproteobacteria</taxon>
        <taxon>Hyphomicrobiales</taxon>
        <taxon>Rhizobiaceae</taxon>
        <taxon>Rhizobium/Agrobacterium group</taxon>
        <taxon>Xaviernesmea</taxon>
    </lineage>
</organism>
<evidence type="ECO:0000313" key="4">
    <source>
        <dbReference type="EMBL" id="OQP83209.1"/>
    </source>
</evidence>
<proteinExistence type="predicted"/>
<keyword evidence="1" id="KW-0812">Transmembrane</keyword>
<dbReference type="Gene3D" id="3.20.20.450">
    <property type="entry name" value="EAL domain"/>
    <property type="match status" value="1"/>
</dbReference>
<dbReference type="SMART" id="SM00267">
    <property type="entry name" value="GGDEF"/>
    <property type="match status" value="1"/>
</dbReference>
<dbReference type="NCBIfam" id="TIGR00254">
    <property type="entry name" value="GGDEF"/>
    <property type="match status" value="1"/>
</dbReference>
<comment type="caution">
    <text evidence="4">The sequence shown here is derived from an EMBL/GenBank/DDBJ whole genome shotgun (WGS) entry which is preliminary data.</text>
</comment>
<dbReference type="InterPro" id="IPR029787">
    <property type="entry name" value="Nucleotide_cyclase"/>
</dbReference>
<dbReference type="SUPFAM" id="SSF55073">
    <property type="entry name" value="Nucleotide cyclase"/>
    <property type="match status" value="1"/>
</dbReference>
<dbReference type="PROSITE" id="PS50883">
    <property type="entry name" value="EAL"/>
    <property type="match status" value="1"/>
</dbReference>
<dbReference type="PANTHER" id="PTHR33121">
    <property type="entry name" value="CYCLIC DI-GMP PHOSPHODIESTERASE PDEF"/>
    <property type="match status" value="1"/>
</dbReference>
<dbReference type="SMART" id="SM00052">
    <property type="entry name" value="EAL"/>
    <property type="match status" value="1"/>
</dbReference>
<name>A0ABX3P764_9HYPH</name>
<feature type="transmembrane region" description="Helical" evidence="1">
    <location>
        <begin position="21"/>
        <end position="41"/>
    </location>
</feature>
<dbReference type="InterPro" id="IPR001633">
    <property type="entry name" value="EAL_dom"/>
</dbReference>
<dbReference type="Pfam" id="PF00990">
    <property type="entry name" value="GGDEF"/>
    <property type="match status" value="1"/>
</dbReference>
<accession>A0ABX3P764</accession>
<reference evidence="4 5" key="1">
    <citation type="journal article" date="2017" name="Antonie Van Leeuwenhoek">
        <title>Rhizobium rhizosphaerae sp. nov., a novel species isolated from rice rhizosphere.</title>
        <authorList>
            <person name="Zhao J.J."/>
            <person name="Zhang J."/>
            <person name="Zhang R.J."/>
            <person name="Zhang C.W."/>
            <person name="Yin H.Q."/>
            <person name="Zhang X.X."/>
        </authorList>
    </citation>
    <scope>NUCLEOTIDE SEQUENCE [LARGE SCALE GENOMIC DNA]</scope>
    <source>
        <strain evidence="4 5">RD15</strain>
    </source>
</reference>
<keyword evidence="5" id="KW-1185">Reference proteome</keyword>
<dbReference type="InterPro" id="IPR043128">
    <property type="entry name" value="Rev_trsase/Diguanyl_cyclase"/>
</dbReference>
<feature type="transmembrane region" description="Helical" evidence="1">
    <location>
        <begin position="152"/>
        <end position="170"/>
    </location>
</feature>
<dbReference type="Proteomes" id="UP000192652">
    <property type="component" value="Unassembled WGS sequence"/>
</dbReference>
<feature type="transmembrane region" description="Helical" evidence="1">
    <location>
        <begin position="97"/>
        <end position="114"/>
    </location>
</feature>